<reference evidence="1 2" key="1">
    <citation type="submission" date="2017-03" db="EMBL/GenBank/DDBJ databases">
        <title>Paenibacillus larvae genome sequencing.</title>
        <authorList>
            <person name="Dingman D.W."/>
        </authorList>
    </citation>
    <scope>NUCLEOTIDE SEQUENCE [LARGE SCALE GENOMIC DNA]</scope>
    <source>
        <strain evidence="1 2">SAG 10367</strain>
    </source>
</reference>
<sequence length="302" mass="34905">MLMYSLLTFTLLIIILYSLAYYGFIQVTQMKKMSVDECFAELEHKIGYSRSKLDHMDKEQVEIVSQDGYKLRGWHLKPNENSRKVMIIVHGYTVAHPVSLPFSDMFIEQGFNILVVDQRAHGWSEGKYTTYGYLEKYDLDEWVNWVRKRYDQNCVIGLHGQSLGGATVLEYAAINEHVSFIIADCPYSDLSALIKYQIKIKRAPAFPFYQLVDRLVYKKAGFRLADVKPIETMKQAEIPVMFIHGSLDNFVPTYMSEELYEAKIGKKKLLVVEGASHGNSYAVDKEKYEEEVRMFVEDALII</sequence>
<gene>
    <name evidence="1" type="ORF">B7C51_11410</name>
</gene>
<accession>A0A1U9YN89</accession>
<dbReference type="SUPFAM" id="SSF53474">
    <property type="entry name" value="alpha/beta-Hydrolases"/>
    <property type="match status" value="1"/>
</dbReference>
<dbReference type="PANTHER" id="PTHR43358:SF4">
    <property type="entry name" value="ALPHA_BETA HYDROLASE FOLD-1 DOMAIN-CONTAINING PROTEIN"/>
    <property type="match status" value="1"/>
</dbReference>
<dbReference type="Gene3D" id="3.40.50.1820">
    <property type="entry name" value="alpha/beta hydrolase"/>
    <property type="match status" value="1"/>
</dbReference>
<dbReference type="EMBL" id="CP020557">
    <property type="protein sequence ID" value="ARF68287.1"/>
    <property type="molecule type" value="Genomic_DNA"/>
</dbReference>
<protein>
    <submittedName>
        <fullName evidence="1">Uncharacterized protein</fullName>
    </submittedName>
</protein>
<dbReference type="InterPro" id="IPR000073">
    <property type="entry name" value="AB_hydrolase_1"/>
</dbReference>
<dbReference type="InterPro" id="IPR029058">
    <property type="entry name" value="AB_hydrolase_fold"/>
</dbReference>
<name>A0A1U9YN89_9BACL</name>
<evidence type="ECO:0000313" key="2">
    <source>
        <dbReference type="Proteomes" id="UP000192727"/>
    </source>
</evidence>
<dbReference type="PANTHER" id="PTHR43358">
    <property type="entry name" value="ALPHA/BETA-HYDROLASE"/>
    <property type="match status" value="1"/>
</dbReference>
<dbReference type="AlphaFoldDB" id="A0A1U9YN89"/>
<proteinExistence type="predicted"/>
<dbReference type="Proteomes" id="UP000192727">
    <property type="component" value="Chromosome"/>
</dbReference>
<dbReference type="InterPro" id="IPR052920">
    <property type="entry name" value="DNA-binding_regulatory"/>
</dbReference>
<dbReference type="Pfam" id="PF00561">
    <property type="entry name" value="Abhydrolase_1"/>
    <property type="match status" value="1"/>
</dbReference>
<organism evidence="1 2">
    <name type="scientific">Paenibacillus larvae subsp. pulvifaciens</name>
    <dbReference type="NCBI Taxonomy" id="1477"/>
    <lineage>
        <taxon>Bacteria</taxon>
        <taxon>Bacillati</taxon>
        <taxon>Bacillota</taxon>
        <taxon>Bacilli</taxon>
        <taxon>Bacillales</taxon>
        <taxon>Paenibacillaceae</taxon>
        <taxon>Paenibacillus</taxon>
    </lineage>
</organism>
<evidence type="ECO:0000313" key="1">
    <source>
        <dbReference type="EMBL" id="ARF68287.1"/>
    </source>
</evidence>